<protein>
    <submittedName>
        <fullName evidence="1">Uncharacterized protein</fullName>
    </submittedName>
</protein>
<proteinExistence type="predicted"/>
<dbReference type="HOGENOM" id="CLU_140791_0_0_2"/>
<dbReference type="KEGG" id="mpi:Mpet_0224"/>
<gene>
    <name evidence="1" type="ordered locus">Mpet_0224</name>
</gene>
<dbReference type="OrthoDB" id="80177at2157"/>
<evidence type="ECO:0000313" key="1">
    <source>
        <dbReference type="EMBL" id="ADN35002.1"/>
    </source>
</evidence>
<accession>E1REQ5</accession>
<evidence type="ECO:0000313" key="2">
    <source>
        <dbReference type="Proteomes" id="UP000006565"/>
    </source>
</evidence>
<keyword evidence="2" id="KW-1185">Reference proteome</keyword>
<dbReference type="Proteomes" id="UP000006565">
    <property type="component" value="Chromosome"/>
</dbReference>
<dbReference type="AlphaFoldDB" id="E1REQ5"/>
<dbReference type="EMBL" id="CP002117">
    <property type="protein sequence ID" value="ADN35002.1"/>
    <property type="molecule type" value="Genomic_DNA"/>
</dbReference>
<dbReference type="GeneID" id="9742667"/>
<name>E1REQ5_METP4</name>
<sequence>MKYDIPLDDELLLIRRGDPFLLVAKAQELFVLCIETYDKELCQTVEAGDLIVASAPEGGDVRQAEILVELVRTYHQPVFVMPKDHPGSARLSMVVSAGPAVIPKCDIVRGTHPEQDVICASEEFGNLRLSSVNGGVEISLPELEETFFSISKIQTIVAR</sequence>
<dbReference type="RefSeq" id="WP_013328181.1">
    <property type="nucleotide sequence ID" value="NC_014507.1"/>
</dbReference>
<dbReference type="eggNOG" id="arCOG03197">
    <property type="taxonomic scope" value="Archaea"/>
</dbReference>
<reference evidence="1 2" key="1">
    <citation type="journal article" date="2010" name="Stand. Genomic Sci.">
        <title>Complete genome sequence of Methanoplanus petrolearius type strain (SEBR 4847).</title>
        <authorList>
            <person name="Brambilla E."/>
            <person name="Djao O.D."/>
            <person name="Daligault H."/>
            <person name="Lapidus A."/>
            <person name="Lucas S."/>
            <person name="Hammon N."/>
            <person name="Nolan M."/>
            <person name="Tice H."/>
            <person name="Cheng J.F."/>
            <person name="Han C."/>
            <person name="Tapia R."/>
            <person name="Goodwin L."/>
            <person name="Pitluck S."/>
            <person name="Liolios K."/>
            <person name="Ivanova N."/>
            <person name="Mavromatis K."/>
            <person name="Mikhailova N."/>
            <person name="Pati A."/>
            <person name="Chen A."/>
            <person name="Palaniappan K."/>
            <person name="Land M."/>
            <person name="Hauser L."/>
            <person name="Chang Y.J."/>
            <person name="Jeffries C.D."/>
            <person name="Rohde M."/>
            <person name="Spring S."/>
            <person name="Sikorski J."/>
            <person name="Goker M."/>
            <person name="Woyke T."/>
            <person name="Bristow J."/>
            <person name="Eisen J.A."/>
            <person name="Markowitz V."/>
            <person name="Hugenholtz P."/>
            <person name="Kyrpides N.C."/>
            <person name="Klenk H.P."/>
        </authorList>
    </citation>
    <scope>NUCLEOTIDE SEQUENCE [LARGE SCALE GENOMIC DNA]</scope>
    <source>
        <strain evidence="2">DSM 11571 / OCM 486 / SEBR 4847</strain>
    </source>
</reference>
<dbReference type="STRING" id="679926.Mpet_0224"/>
<organism evidence="1 2">
    <name type="scientific">Methanolacinia petrolearia (strain DSM 11571 / OCM 486 / SEBR 4847)</name>
    <name type="common">Methanoplanus petrolearius</name>
    <dbReference type="NCBI Taxonomy" id="679926"/>
    <lineage>
        <taxon>Archaea</taxon>
        <taxon>Methanobacteriati</taxon>
        <taxon>Methanobacteriota</taxon>
        <taxon>Stenosarchaea group</taxon>
        <taxon>Methanomicrobia</taxon>
        <taxon>Methanomicrobiales</taxon>
        <taxon>Methanomicrobiaceae</taxon>
        <taxon>Methanolacinia</taxon>
    </lineage>
</organism>